<proteinExistence type="predicted"/>
<name>A0AA40F1C4_9PEZI</name>
<dbReference type="AlphaFoldDB" id="A0AA40F1C4"/>
<dbReference type="EMBL" id="JAUKUD010000003">
    <property type="protein sequence ID" value="KAK0749107.1"/>
    <property type="molecule type" value="Genomic_DNA"/>
</dbReference>
<organism evidence="2 3">
    <name type="scientific">Schizothecium vesticola</name>
    <dbReference type="NCBI Taxonomy" id="314040"/>
    <lineage>
        <taxon>Eukaryota</taxon>
        <taxon>Fungi</taxon>
        <taxon>Dikarya</taxon>
        <taxon>Ascomycota</taxon>
        <taxon>Pezizomycotina</taxon>
        <taxon>Sordariomycetes</taxon>
        <taxon>Sordariomycetidae</taxon>
        <taxon>Sordariales</taxon>
        <taxon>Schizotheciaceae</taxon>
        <taxon>Schizothecium</taxon>
    </lineage>
</organism>
<feature type="compositionally biased region" description="Polar residues" evidence="1">
    <location>
        <begin position="60"/>
        <end position="72"/>
    </location>
</feature>
<dbReference type="Proteomes" id="UP001172155">
    <property type="component" value="Unassembled WGS sequence"/>
</dbReference>
<comment type="caution">
    <text evidence="2">The sequence shown here is derived from an EMBL/GenBank/DDBJ whole genome shotgun (WGS) entry which is preliminary data.</text>
</comment>
<protein>
    <submittedName>
        <fullName evidence="2">Uncharacterized protein</fullName>
    </submittedName>
</protein>
<keyword evidence="3" id="KW-1185">Reference proteome</keyword>
<evidence type="ECO:0000313" key="3">
    <source>
        <dbReference type="Proteomes" id="UP001172155"/>
    </source>
</evidence>
<evidence type="ECO:0000313" key="2">
    <source>
        <dbReference type="EMBL" id="KAK0749107.1"/>
    </source>
</evidence>
<evidence type="ECO:0000256" key="1">
    <source>
        <dbReference type="SAM" id="MobiDB-lite"/>
    </source>
</evidence>
<sequence>MQEPSGTSLGGRFCRCRCRCARKRPLPLAASHSRFIDSARPRQTTNSAETYLGGRKRDSVSLSHDCSPSQTAKMAPHTGPCRGVKQTRPLSSFTLPPARVLFSVPDIPAPGRSGSSLGC</sequence>
<gene>
    <name evidence="2" type="ORF">B0T18DRAFT_98031</name>
</gene>
<feature type="region of interest" description="Disordered" evidence="1">
    <location>
        <begin position="37"/>
        <end position="90"/>
    </location>
</feature>
<accession>A0AA40F1C4</accession>
<reference evidence="2" key="1">
    <citation type="submission" date="2023-06" db="EMBL/GenBank/DDBJ databases">
        <title>Genome-scale phylogeny and comparative genomics of the fungal order Sordariales.</title>
        <authorList>
            <consortium name="Lawrence Berkeley National Laboratory"/>
            <person name="Hensen N."/>
            <person name="Bonometti L."/>
            <person name="Westerberg I."/>
            <person name="Brannstrom I.O."/>
            <person name="Guillou S."/>
            <person name="Cros-Aarteil S."/>
            <person name="Calhoun S."/>
            <person name="Haridas S."/>
            <person name="Kuo A."/>
            <person name="Mondo S."/>
            <person name="Pangilinan J."/>
            <person name="Riley R."/>
            <person name="LaButti K."/>
            <person name="Andreopoulos B."/>
            <person name="Lipzen A."/>
            <person name="Chen C."/>
            <person name="Yanf M."/>
            <person name="Daum C."/>
            <person name="Ng V."/>
            <person name="Clum A."/>
            <person name="Steindorff A."/>
            <person name="Ohm R."/>
            <person name="Martin F."/>
            <person name="Silar P."/>
            <person name="Natvig D."/>
            <person name="Lalanne C."/>
            <person name="Gautier V."/>
            <person name="Ament-velasquez S.L."/>
            <person name="Kruys A."/>
            <person name="Hutchinson M.I."/>
            <person name="Powell A.J."/>
            <person name="Barry K."/>
            <person name="Miller A.N."/>
            <person name="Grigoriev I.V."/>
            <person name="Debuchy R."/>
            <person name="Gladieux P."/>
            <person name="Thoren M.H."/>
            <person name="Johannesson H."/>
        </authorList>
    </citation>
    <scope>NUCLEOTIDE SEQUENCE</scope>
    <source>
        <strain evidence="2">SMH3187-1</strain>
    </source>
</reference>